<evidence type="ECO:0000313" key="2">
    <source>
        <dbReference type="EMBL" id="OAE18255.1"/>
    </source>
</evidence>
<protein>
    <submittedName>
        <fullName evidence="2">Uncharacterized protein</fullName>
    </submittedName>
</protein>
<dbReference type="AlphaFoldDB" id="A0A176VE93"/>
<accession>A0A176VE93</accession>
<feature type="region of interest" description="Disordered" evidence="1">
    <location>
        <begin position="58"/>
        <end position="84"/>
    </location>
</feature>
<name>A0A176VE93_MARPO</name>
<gene>
    <name evidence="2" type="ORF">AXG93_723s1070</name>
</gene>
<sequence>MIASTSAHALNICGLNQSAARSLSHTHEDLNRDLRRGGPGENGVENWRFCGNSGRADARVANEQRARGEVTRPSDDSSKIPRDGGNVGYMGSMASVWQAAIGCSGLAAAAGWQPPAADNHIRSREEGWLAGSLALPGQVQDGARGQGTNLPHVCRGGSSSLLVVVQSADGLHLVLSSAPPNPEGQCAPSICIWPPVEGRQSGLSDSYLCSSLGPGAGGLRPGRLGPGG</sequence>
<proteinExistence type="predicted"/>
<organism evidence="2 3">
    <name type="scientific">Marchantia polymorpha subsp. ruderalis</name>
    <dbReference type="NCBI Taxonomy" id="1480154"/>
    <lineage>
        <taxon>Eukaryota</taxon>
        <taxon>Viridiplantae</taxon>
        <taxon>Streptophyta</taxon>
        <taxon>Embryophyta</taxon>
        <taxon>Marchantiophyta</taxon>
        <taxon>Marchantiopsida</taxon>
        <taxon>Marchantiidae</taxon>
        <taxon>Marchantiales</taxon>
        <taxon>Marchantiaceae</taxon>
        <taxon>Marchantia</taxon>
    </lineage>
</organism>
<evidence type="ECO:0000256" key="1">
    <source>
        <dbReference type="SAM" id="MobiDB-lite"/>
    </source>
</evidence>
<dbReference type="EMBL" id="LVLJ01004086">
    <property type="protein sequence ID" value="OAE18255.1"/>
    <property type="molecule type" value="Genomic_DNA"/>
</dbReference>
<comment type="caution">
    <text evidence="2">The sequence shown here is derived from an EMBL/GenBank/DDBJ whole genome shotgun (WGS) entry which is preliminary data.</text>
</comment>
<dbReference type="Proteomes" id="UP000077202">
    <property type="component" value="Unassembled WGS sequence"/>
</dbReference>
<feature type="compositionally biased region" description="Basic and acidic residues" evidence="1">
    <location>
        <begin position="58"/>
        <end position="82"/>
    </location>
</feature>
<keyword evidence="3" id="KW-1185">Reference proteome</keyword>
<reference evidence="2" key="1">
    <citation type="submission" date="2016-03" db="EMBL/GenBank/DDBJ databases">
        <title>Mechanisms controlling the formation of the plant cell surface in tip-growing cells are functionally conserved among land plants.</title>
        <authorList>
            <person name="Honkanen S."/>
            <person name="Jones V.A."/>
            <person name="Morieri G."/>
            <person name="Champion C."/>
            <person name="Hetherington A.J."/>
            <person name="Kelly S."/>
            <person name="Saint-Marcoux D."/>
            <person name="Proust H."/>
            <person name="Prescott H."/>
            <person name="Dolan L."/>
        </authorList>
    </citation>
    <scope>NUCLEOTIDE SEQUENCE [LARGE SCALE GENOMIC DNA]</scope>
    <source>
        <tissue evidence="2">Whole gametophyte</tissue>
    </source>
</reference>
<evidence type="ECO:0000313" key="3">
    <source>
        <dbReference type="Proteomes" id="UP000077202"/>
    </source>
</evidence>